<evidence type="ECO:0000256" key="3">
    <source>
        <dbReference type="SAM" id="MobiDB-lite"/>
    </source>
</evidence>
<dbReference type="Gene3D" id="3.30.1330.30">
    <property type="match status" value="1"/>
</dbReference>
<proteinExistence type="predicted"/>
<dbReference type="RefSeq" id="WP_145365782.1">
    <property type="nucleotide sequence ID" value="NZ_CP036268.1"/>
</dbReference>
<feature type="region of interest" description="Disordered" evidence="3">
    <location>
        <begin position="43"/>
        <end position="65"/>
    </location>
</feature>
<dbReference type="GO" id="GO:0032259">
    <property type="term" value="P:methylation"/>
    <property type="evidence" value="ECO:0007669"/>
    <property type="project" value="UniProtKB-KW"/>
</dbReference>
<dbReference type="GO" id="GO:0006396">
    <property type="term" value="P:RNA processing"/>
    <property type="evidence" value="ECO:0007669"/>
    <property type="project" value="InterPro"/>
</dbReference>
<feature type="compositionally biased region" description="Basic and acidic residues" evidence="3">
    <location>
        <begin position="53"/>
        <end position="63"/>
    </location>
</feature>
<dbReference type="Proteomes" id="UP000317318">
    <property type="component" value="Chromosome"/>
</dbReference>
<reference evidence="5 6" key="1">
    <citation type="submission" date="2019-02" db="EMBL/GenBank/DDBJ databases">
        <title>Deep-cultivation of Planctomycetes and their phenomic and genomic characterization uncovers novel biology.</title>
        <authorList>
            <person name="Wiegand S."/>
            <person name="Jogler M."/>
            <person name="Boedeker C."/>
            <person name="Pinto D."/>
            <person name="Vollmers J."/>
            <person name="Rivas-Marin E."/>
            <person name="Kohn T."/>
            <person name="Peeters S.H."/>
            <person name="Heuer A."/>
            <person name="Rast P."/>
            <person name="Oberbeckmann S."/>
            <person name="Bunk B."/>
            <person name="Jeske O."/>
            <person name="Meyerdierks A."/>
            <person name="Storesund J.E."/>
            <person name="Kallscheuer N."/>
            <person name="Luecker S."/>
            <person name="Lage O.M."/>
            <person name="Pohl T."/>
            <person name="Merkel B.J."/>
            <person name="Hornburger P."/>
            <person name="Mueller R.-W."/>
            <person name="Bruemmer F."/>
            <person name="Labrenz M."/>
            <person name="Spormann A.M."/>
            <person name="Op den Camp H."/>
            <person name="Overmann J."/>
            <person name="Amann R."/>
            <person name="Jetten M.S.M."/>
            <person name="Mascher T."/>
            <person name="Medema M.H."/>
            <person name="Devos D.P."/>
            <person name="Kaster A.-K."/>
            <person name="Ovreas L."/>
            <person name="Rohde M."/>
            <person name="Galperin M.Y."/>
            <person name="Jogler C."/>
        </authorList>
    </citation>
    <scope>NUCLEOTIDE SEQUENCE [LARGE SCALE GENOMIC DNA]</scope>
    <source>
        <strain evidence="5 6">Pan189</strain>
    </source>
</reference>
<protein>
    <submittedName>
        <fullName evidence="5">TrmH family tRNA/rRNA methyltransferase</fullName>
        <ecNumber evidence="5">2.1.1.-</ecNumber>
    </submittedName>
</protein>
<evidence type="ECO:0000313" key="6">
    <source>
        <dbReference type="Proteomes" id="UP000317318"/>
    </source>
</evidence>
<keyword evidence="6" id="KW-1185">Reference proteome</keyword>
<dbReference type="PANTHER" id="PTHR46429">
    <property type="entry name" value="23S RRNA (GUANOSINE-2'-O-)-METHYLTRANSFERASE RLMB"/>
    <property type="match status" value="1"/>
</dbReference>
<dbReference type="PANTHER" id="PTHR46429:SF1">
    <property type="entry name" value="23S RRNA (GUANOSINE-2'-O-)-METHYLTRANSFERASE RLMB"/>
    <property type="match status" value="1"/>
</dbReference>
<dbReference type="Gene3D" id="3.40.1280.10">
    <property type="match status" value="1"/>
</dbReference>
<dbReference type="GO" id="GO:0003723">
    <property type="term" value="F:RNA binding"/>
    <property type="evidence" value="ECO:0007669"/>
    <property type="project" value="InterPro"/>
</dbReference>
<evidence type="ECO:0000256" key="1">
    <source>
        <dbReference type="ARBA" id="ARBA00022603"/>
    </source>
</evidence>
<organism evidence="5 6">
    <name type="scientific">Stratiformator vulcanicus</name>
    <dbReference type="NCBI Taxonomy" id="2527980"/>
    <lineage>
        <taxon>Bacteria</taxon>
        <taxon>Pseudomonadati</taxon>
        <taxon>Planctomycetota</taxon>
        <taxon>Planctomycetia</taxon>
        <taxon>Planctomycetales</taxon>
        <taxon>Planctomycetaceae</taxon>
        <taxon>Stratiformator</taxon>
    </lineage>
</organism>
<dbReference type="InterPro" id="IPR029026">
    <property type="entry name" value="tRNA_m1G_MTases_N"/>
</dbReference>
<sequence length="287" mass="30927">MTRPLLGNHNRCWIWGRNCVLETLRGGRWKPYEVRVASENDLAPTGKEGIGTRLHDRGTRRDPLPAGRGFIERDEIVTLCKSRDIPLMDDTTKGLEKLCRATDHQGIIAKMPPFPYAAIEELVSQLSNLNSQSASPLIVLLDHLQDAHNFGAIIRTAECFGIDAIVIPTSGQVGVTSQVARSSSGAVNHLPIARCDDLTETISQLKSEGFRIVAASEKAEARPEQFVTGPTAIVIGNEGVGITPAVLAECDLSVAIPMSGRVGSLNAAVAAGILLYEASRQRMESNP</sequence>
<dbReference type="SUPFAM" id="SSF55315">
    <property type="entry name" value="L30e-like"/>
    <property type="match status" value="1"/>
</dbReference>
<name>A0A517R6Z2_9PLAN</name>
<dbReference type="CDD" id="cd18103">
    <property type="entry name" value="SpoU-like_RlmB"/>
    <property type="match status" value="1"/>
</dbReference>
<dbReference type="SUPFAM" id="SSF75217">
    <property type="entry name" value="alpha/beta knot"/>
    <property type="match status" value="1"/>
</dbReference>
<dbReference type="InterPro" id="IPR001537">
    <property type="entry name" value="SpoU_MeTrfase"/>
</dbReference>
<dbReference type="InterPro" id="IPR004441">
    <property type="entry name" value="rRNA_MeTrfase_TrmH"/>
</dbReference>
<dbReference type="InterPro" id="IPR029028">
    <property type="entry name" value="Alpha/beta_knot_MTases"/>
</dbReference>
<dbReference type="GO" id="GO:0008173">
    <property type="term" value="F:RNA methyltransferase activity"/>
    <property type="evidence" value="ECO:0007669"/>
    <property type="project" value="InterPro"/>
</dbReference>
<evidence type="ECO:0000259" key="4">
    <source>
        <dbReference type="Pfam" id="PF00588"/>
    </source>
</evidence>
<dbReference type="AlphaFoldDB" id="A0A517R6Z2"/>
<evidence type="ECO:0000256" key="2">
    <source>
        <dbReference type="ARBA" id="ARBA00022679"/>
    </source>
</evidence>
<dbReference type="NCBIfam" id="TIGR00186">
    <property type="entry name" value="rRNA_methyl_3"/>
    <property type="match status" value="1"/>
</dbReference>
<dbReference type="EC" id="2.1.1.-" evidence="5"/>
<dbReference type="EMBL" id="CP036268">
    <property type="protein sequence ID" value="QDT39658.1"/>
    <property type="molecule type" value="Genomic_DNA"/>
</dbReference>
<dbReference type="KEGG" id="svp:Pan189_40670"/>
<keyword evidence="1 5" id="KW-0489">Methyltransferase</keyword>
<dbReference type="OrthoDB" id="9794400at2"/>
<accession>A0A517R6Z2</accession>
<dbReference type="GO" id="GO:0005829">
    <property type="term" value="C:cytosol"/>
    <property type="evidence" value="ECO:0007669"/>
    <property type="project" value="TreeGrafter"/>
</dbReference>
<feature type="domain" description="tRNA/rRNA methyltransferase SpoU type" evidence="4">
    <location>
        <begin position="137"/>
        <end position="276"/>
    </location>
</feature>
<gene>
    <name evidence="5" type="ORF">Pan189_40670</name>
</gene>
<dbReference type="InterPro" id="IPR029064">
    <property type="entry name" value="Ribosomal_eL30-like_sf"/>
</dbReference>
<keyword evidence="2 5" id="KW-0808">Transferase</keyword>
<evidence type="ECO:0000313" key="5">
    <source>
        <dbReference type="EMBL" id="QDT39658.1"/>
    </source>
</evidence>
<dbReference type="Pfam" id="PF00588">
    <property type="entry name" value="SpoU_methylase"/>
    <property type="match status" value="1"/>
</dbReference>